<dbReference type="InterPro" id="IPR038664">
    <property type="entry name" value="Gar1/Naf1_Cbf5-bd_sf"/>
</dbReference>
<sequence>MRTRTFKQEHPDGLTQKKRLRADKVNTKDLEHEYDTLPPLENLTIHCEESISLEVVGRVVSVVDCLVVVQSDVAVALDFDSVLFDKDRNSIGVVFDLFGPVKSPLYSIRFNSKEEAAKMTVGMKVYYAPTAEAYTKKVIEENIKERTMRSNNKHFERYLPAENCQRMSRYSATMKRKRNTDNGNPGQKRIDQKLAKGEDRKGAYSFPTLHLNVDEEVETEVVIEDEELDEEARGIGITHEMAAIDLDKAGAPFRGEDEDDLLMPSPAGLPPLFPVTRTPNIVVMVPCHLVIQDLIERKSW</sequence>
<dbReference type="AlphaFoldDB" id="A0A0N4Y3R2"/>
<evidence type="ECO:0000256" key="7">
    <source>
        <dbReference type="RuleBase" id="RU364004"/>
    </source>
</evidence>
<evidence type="ECO:0000313" key="11">
    <source>
        <dbReference type="WBParaSite" id="NBR_0001046901-mRNA-1"/>
    </source>
</evidence>
<comment type="similarity">
    <text evidence="7">Belongs to the GAR1 family.</text>
</comment>
<dbReference type="Pfam" id="PF04410">
    <property type="entry name" value="Gar1"/>
    <property type="match status" value="1"/>
</dbReference>
<keyword evidence="5 7" id="KW-0694">RNA-binding</keyword>
<dbReference type="GO" id="GO:0043489">
    <property type="term" value="P:RNA stabilization"/>
    <property type="evidence" value="ECO:0007669"/>
    <property type="project" value="UniProtKB-ARBA"/>
</dbReference>
<evidence type="ECO:0000256" key="4">
    <source>
        <dbReference type="ARBA" id="ARBA00022553"/>
    </source>
</evidence>
<keyword evidence="2 7" id="KW-0690">Ribosome biogenesis</keyword>
<accession>A0A0N4Y3R2</accession>
<keyword evidence="10" id="KW-1185">Reference proteome</keyword>
<keyword evidence="7" id="KW-0687">Ribonucleoprotein</keyword>
<protein>
    <recommendedName>
        <fullName evidence="7">H/ACA ribonucleoprotein complex subunit</fullName>
    </recommendedName>
</protein>
<dbReference type="GO" id="GO:0005730">
    <property type="term" value="C:nucleolus"/>
    <property type="evidence" value="ECO:0007669"/>
    <property type="project" value="UniProtKB-SubCell"/>
</dbReference>
<reference evidence="11" key="1">
    <citation type="submission" date="2017-02" db="UniProtKB">
        <authorList>
            <consortium name="WormBaseParasite"/>
        </authorList>
    </citation>
    <scope>IDENTIFICATION</scope>
</reference>
<dbReference type="FunFam" id="2.40.10.230:FF:000002">
    <property type="entry name" value="H/ACA ribonucleoprotein complex non-core subunit NAF1"/>
    <property type="match status" value="1"/>
</dbReference>
<comment type="function">
    <text evidence="7">Required for ribosome biogenesis. Part of a complex which catalyzes pseudouridylation of rRNA. This involves the isomerization of uridine such that the ribose is subsequently attached to C5, instead of the normal N1. Pseudouridine ("psi") residues may serve to stabilize the conformation of rRNAs.</text>
</comment>
<reference evidence="9 10" key="2">
    <citation type="submission" date="2018-11" db="EMBL/GenBank/DDBJ databases">
        <authorList>
            <consortium name="Pathogen Informatics"/>
        </authorList>
    </citation>
    <scope>NUCLEOTIDE SEQUENCE [LARGE SCALE GENOMIC DNA]</scope>
</reference>
<dbReference type="SUPFAM" id="SSF50447">
    <property type="entry name" value="Translation proteins"/>
    <property type="match status" value="1"/>
</dbReference>
<dbReference type="GO" id="GO:0003723">
    <property type="term" value="F:RNA binding"/>
    <property type="evidence" value="ECO:0007669"/>
    <property type="project" value="UniProtKB-KW"/>
</dbReference>
<dbReference type="WBParaSite" id="NBR_0001046901-mRNA-1">
    <property type="protein sequence ID" value="NBR_0001046901-mRNA-1"/>
    <property type="gene ID" value="NBR_0001046901"/>
</dbReference>
<dbReference type="GO" id="GO:0005732">
    <property type="term" value="C:sno(s)RNA-containing ribonucleoprotein complex"/>
    <property type="evidence" value="ECO:0007669"/>
    <property type="project" value="InterPro"/>
</dbReference>
<evidence type="ECO:0000313" key="10">
    <source>
        <dbReference type="Proteomes" id="UP000271162"/>
    </source>
</evidence>
<feature type="region of interest" description="Disordered" evidence="8">
    <location>
        <begin position="174"/>
        <end position="194"/>
    </location>
</feature>
<comment type="similarity">
    <text evidence="1">Belongs to the NAF1 family.</text>
</comment>
<keyword evidence="6 7" id="KW-0539">Nucleus</keyword>
<dbReference type="GO" id="GO:0000493">
    <property type="term" value="P:box H/ACA snoRNP assembly"/>
    <property type="evidence" value="ECO:0007669"/>
    <property type="project" value="InterPro"/>
</dbReference>
<comment type="subcellular location">
    <subcellularLocation>
        <location evidence="7">Nucleus</location>
        <location evidence="7">Nucleolus</location>
    </subcellularLocation>
</comment>
<dbReference type="GO" id="GO:0006364">
    <property type="term" value="P:rRNA processing"/>
    <property type="evidence" value="ECO:0007669"/>
    <property type="project" value="UniProtKB-KW"/>
</dbReference>
<dbReference type="InterPro" id="IPR007504">
    <property type="entry name" value="H/ACA_rnp_Gar1/Naf1"/>
</dbReference>
<evidence type="ECO:0000256" key="6">
    <source>
        <dbReference type="ARBA" id="ARBA00023242"/>
    </source>
</evidence>
<name>A0A0N4Y3R2_NIPBR</name>
<dbReference type="InterPro" id="IPR040309">
    <property type="entry name" value="Naf1"/>
</dbReference>
<dbReference type="InterPro" id="IPR009000">
    <property type="entry name" value="Transl_B-barrel_sf"/>
</dbReference>
<keyword evidence="4" id="KW-0597">Phosphoprotein</keyword>
<dbReference type="Proteomes" id="UP000271162">
    <property type="component" value="Unassembled WGS sequence"/>
</dbReference>
<organism evidence="11">
    <name type="scientific">Nippostrongylus brasiliensis</name>
    <name type="common">Rat hookworm</name>
    <dbReference type="NCBI Taxonomy" id="27835"/>
    <lineage>
        <taxon>Eukaryota</taxon>
        <taxon>Metazoa</taxon>
        <taxon>Ecdysozoa</taxon>
        <taxon>Nematoda</taxon>
        <taxon>Chromadorea</taxon>
        <taxon>Rhabditida</taxon>
        <taxon>Rhabditina</taxon>
        <taxon>Rhabditomorpha</taxon>
        <taxon>Strongyloidea</taxon>
        <taxon>Heligmosomidae</taxon>
        <taxon>Nippostrongylus</taxon>
    </lineage>
</organism>
<dbReference type="GO" id="GO:0001522">
    <property type="term" value="P:pseudouridine synthesis"/>
    <property type="evidence" value="ECO:0007669"/>
    <property type="project" value="InterPro"/>
</dbReference>
<gene>
    <name evidence="9" type="ORF">NBR_LOCUS10470</name>
</gene>
<dbReference type="Gene3D" id="2.40.10.230">
    <property type="entry name" value="Probable tRNA pseudouridine synthase domain"/>
    <property type="match status" value="1"/>
</dbReference>
<dbReference type="PANTHER" id="PTHR31633">
    <property type="entry name" value="H/ACA RIBONUCLEOPROTEIN COMPLEX NON-CORE SUBUNIT NAF1"/>
    <property type="match status" value="1"/>
</dbReference>
<evidence type="ECO:0000256" key="5">
    <source>
        <dbReference type="ARBA" id="ARBA00022884"/>
    </source>
</evidence>
<evidence type="ECO:0000256" key="3">
    <source>
        <dbReference type="ARBA" id="ARBA00022552"/>
    </source>
</evidence>
<dbReference type="PANTHER" id="PTHR31633:SF1">
    <property type="entry name" value="H_ACA RIBONUCLEOPROTEIN COMPLEX NON-CORE SUBUNIT NAF1"/>
    <property type="match status" value="1"/>
</dbReference>
<evidence type="ECO:0000256" key="1">
    <source>
        <dbReference type="ARBA" id="ARBA00009801"/>
    </source>
</evidence>
<keyword evidence="3 7" id="KW-0698">rRNA processing</keyword>
<proteinExistence type="inferred from homology"/>
<evidence type="ECO:0000256" key="2">
    <source>
        <dbReference type="ARBA" id="ARBA00022517"/>
    </source>
</evidence>
<evidence type="ECO:0000256" key="8">
    <source>
        <dbReference type="SAM" id="MobiDB-lite"/>
    </source>
</evidence>
<evidence type="ECO:0000313" key="9">
    <source>
        <dbReference type="EMBL" id="VDL74059.1"/>
    </source>
</evidence>
<dbReference type="STRING" id="27835.A0A0N4Y3R2"/>
<dbReference type="EMBL" id="UYSL01020323">
    <property type="protein sequence ID" value="VDL74059.1"/>
    <property type="molecule type" value="Genomic_DNA"/>
</dbReference>
<comment type="subunit">
    <text evidence="7">Component of the small nucleolar ribonucleoprotein particles containing H/ACA-type snoRNAs (H/ACA snoRNPs).</text>
</comment>